<protein>
    <recommendedName>
        <fullName evidence="1">NACHT C-terminal Alpha/Beta 2 domain-containing protein</fullName>
    </recommendedName>
</protein>
<dbReference type="InterPro" id="IPR054732">
    <property type="entry name" value="NCAB2"/>
</dbReference>
<feature type="domain" description="NACHT C-terminal Alpha/Beta 2" evidence="1">
    <location>
        <begin position="1441"/>
        <end position="1518"/>
    </location>
</feature>
<reference evidence="2 3" key="1">
    <citation type="submission" date="2023-07" db="EMBL/GenBank/DDBJ databases">
        <title>Sorghum-associated microbial communities from plants grown in Nebraska, USA.</title>
        <authorList>
            <person name="Schachtman D."/>
        </authorList>
    </citation>
    <scope>NUCLEOTIDE SEQUENCE [LARGE SCALE GENOMIC DNA]</scope>
    <source>
        <strain evidence="2 3">4256</strain>
    </source>
</reference>
<evidence type="ECO:0000313" key="3">
    <source>
        <dbReference type="Proteomes" id="UP001267638"/>
    </source>
</evidence>
<dbReference type="SUPFAM" id="SSF52540">
    <property type="entry name" value="P-loop containing nucleoside triphosphate hydrolases"/>
    <property type="match status" value="1"/>
</dbReference>
<gene>
    <name evidence="2" type="ORF">J2W40_003697</name>
</gene>
<dbReference type="Proteomes" id="UP001267638">
    <property type="component" value="Unassembled WGS sequence"/>
</dbReference>
<dbReference type="RefSeq" id="WP_310227382.1">
    <property type="nucleotide sequence ID" value="NZ_JAVDWV010000021.1"/>
</dbReference>
<evidence type="ECO:0000259" key="1">
    <source>
        <dbReference type="Pfam" id="PF22726"/>
    </source>
</evidence>
<name>A0ABU1X5L7_SPHXE</name>
<evidence type="ECO:0000313" key="2">
    <source>
        <dbReference type="EMBL" id="MDR7156851.1"/>
    </source>
</evidence>
<proteinExistence type="predicted"/>
<dbReference type="Pfam" id="PF22726">
    <property type="entry name" value="NCAB2"/>
    <property type="match status" value="1"/>
</dbReference>
<keyword evidence="3" id="KW-1185">Reference proteome</keyword>
<organism evidence="2 3">
    <name type="scientific">Sphingobium xenophagum</name>
    <dbReference type="NCBI Taxonomy" id="121428"/>
    <lineage>
        <taxon>Bacteria</taxon>
        <taxon>Pseudomonadati</taxon>
        <taxon>Pseudomonadota</taxon>
        <taxon>Alphaproteobacteria</taxon>
        <taxon>Sphingomonadales</taxon>
        <taxon>Sphingomonadaceae</taxon>
        <taxon>Sphingobium</taxon>
    </lineage>
</organism>
<dbReference type="Gene3D" id="3.40.50.300">
    <property type="entry name" value="P-loop containing nucleotide triphosphate hydrolases"/>
    <property type="match status" value="1"/>
</dbReference>
<dbReference type="EMBL" id="JAVDWV010000021">
    <property type="protein sequence ID" value="MDR7156851.1"/>
    <property type="molecule type" value="Genomic_DNA"/>
</dbReference>
<comment type="caution">
    <text evidence="2">The sequence shown here is derived from an EMBL/GenBank/DDBJ whole genome shotgun (WGS) entry which is preliminary data.</text>
</comment>
<dbReference type="InterPro" id="IPR027417">
    <property type="entry name" value="P-loop_NTPase"/>
</dbReference>
<sequence>MTSVAVQQSANGRPLDDIVIEWEDDADRRGTLDLQLKRRLPFKSGPDDDFAKVVIAAWSTLLLPDFVDGRDLAGGLAESVSSDNLLACQRLRDQARLEADPEAFVAAIARQMGQSTRKVHGTVTNILERHLGAMPTSRQLHLFWRNFVIGQLQATNDLGTDRLRAIDQLERTRPREGANATQIFAVLEALAKQLNVRAIRVDVSRTVELLRDRFGTRLCEVPTGAGDALASGRRGAELELKIFRDRDQAFLIDPVFATREGKATERIVQRDGVEAELRAARSVILVGEPGAGKTQALHQIAVTLLAQPSLVPIVRSLPTLALRRDTIAAEICSKGSFATFSEADFAVLAHGAQLVLLLDGWNELNPDQRAWAWGELEALRRDYPQMLLVIATRAGAASPFAQVPALDVLPFDRSRQLDAASRLLGPSGHDLVVRARALPALRPLLRTPLFLAAILRQGAAGELPTDRETVIAGLVADAGGTPARREQLRLALDGQHIPFLRLLSDRLMDAGTTILSEAELIPAIGELAGDLRARQLLMQPIAPQAVLDILISHHLLVGMGEPGQRSISLQHQLIQEWFASFRVANMIENESGGAIGESLRALIDAPFWSVTILFAVERLAHAKIAPKQLQALVLTALGIDPFLAADMFHRSRSCMGSDLDDELIAFAERWSADDLARTNRFRLATGLEQFGNALWDALENGREFLFDLHRSGRSFPISTLEPDWKRRYPKLKSETRRVLLTDLVEQGDTVSLTRALSAAVGDPSADVVSSVIDYLDFRDERASLEHLLDQLPDRMWKALARGREPDNATDKHRARWSKLRRKRFEDADGIDWLRLALEFDCATPEAIVAATLDLKTDNHWTSHELEQEVFRRFPTVFQDVLITRLLGNHAIPYRASQFVVGMEPAEQSELITIATTKDRTFSRQQLAAQLLGKQSIASLVDHLVVRSGDRAALRSEESQAVRDALRGVRLELLVQEIAARTATEPHQAAILISILADWRGHEEERDFNISTEARETLIQLAQAWAALLLAQGDELRRYDLAELAKLIGRLASGALWPSLLALWDRDRAQHAEERALRAIDPSNPRANEAFMGYDIQYRAGANAIAGDVVIDAMAQRLNDTTFELDAALVLGELLEVDPVQQGPLGPSLDDLEERRDRLIERRASAPHPIAAHIIARIGELVAAGDKDSIGQAFRLAAPVTRMNYGDRGPALRTLIEAGKDNGLLLDFCKTFAERGEMLPAHIIQHGVALAAADLAAMKWVQENDYWRLDAWLRLVPFADDAEAALPSFDDLPGGARRRYRLHDLVRALGRSISPTAVRALVALVRHSPELLFEDMPQALARIGTDEADEALLDAVIGAVEDPKGWRDTYMLREALASALAHSIDVRSRAKTMVGEMNHDGKRTTIADAIAQTMNEDDAILLMELGAQPAGTAIGRLFLDRLEHAAVSRIPVEGMANAFELEGAPLPVLRKRAFTQWRASPDQRIYPACLRAIDRLRDHYGKPVTETYHPHITSGHAWPAAAEPLWLAFGYSDDAAN</sequence>
<accession>A0ABU1X5L7</accession>